<evidence type="ECO:0000313" key="1">
    <source>
        <dbReference type="EMBL" id="BAD33826.1"/>
    </source>
</evidence>
<dbReference type="AlphaFoldDB" id="Q69MT9"/>
<reference evidence="2" key="1">
    <citation type="journal article" date="2005" name="Nature">
        <title>The map-based sequence of the rice genome.</title>
        <authorList>
            <consortium name="International rice genome sequencing project (IRGSP)"/>
            <person name="Matsumoto T."/>
            <person name="Wu J."/>
            <person name="Kanamori H."/>
            <person name="Katayose Y."/>
            <person name="Fujisawa M."/>
            <person name="Namiki N."/>
            <person name="Mizuno H."/>
            <person name="Yamamoto K."/>
            <person name="Antonio B.A."/>
            <person name="Baba T."/>
            <person name="Sakata K."/>
            <person name="Nagamura Y."/>
            <person name="Aoki H."/>
            <person name="Arikawa K."/>
            <person name="Arita K."/>
            <person name="Bito T."/>
            <person name="Chiden Y."/>
            <person name="Fujitsuka N."/>
            <person name="Fukunaka R."/>
            <person name="Hamada M."/>
            <person name="Harada C."/>
            <person name="Hayashi A."/>
            <person name="Hijishita S."/>
            <person name="Honda M."/>
            <person name="Hosokawa S."/>
            <person name="Ichikawa Y."/>
            <person name="Idonuma A."/>
            <person name="Iijima M."/>
            <person name="Ikeda M."/>
            <person name="Ikeno M."/>
            <person name="Ito K."/>
            <person name="Ito S."/>
            <person name="Ito T."/>
            <person name="Ito Y."/>
            <person name="Ito Y."/>
            <person name="Iwabuchi A."/>
            <person name="Kamiya K."/>
            <person name="Karasawa W."/>
            <person name="Kurita K."/>
            <person name="Katagiri S."/>
            <person name="Kikuta A."/>
            <person name="Kobayashi H."/>
            <person name="Kobayashi N."/>
            <person name="Machita K."/>
            <person name="Maehara T."/>
            <person name="Masukawa M."/>
            <person name="Mizubayashi T."/>
            <person name="Mukai Y."/>
            <person name="Nagasaki H."/>
            <person name="Nagata Y."/>
            <person name="Naito S."/>
            <person name="Nakashima M."/>
            <person name="Nakama Y."/>
            <person name="Nakamichi Y."/>
            <person name="Nakamura M."/>
            <person name="Meguro A."/>
            <person name="Negishi M."/>
            <person name="Ohta I."/>
            <person name="Ohta T."/>
            <person name="Okamoto M."/>
            <person name="Ono N."/>
            <person name="Saji S."/>
            <person name="Sakaguchi M."/>
            <person name="Sakai K."/>
            <person name="Shibata M."/>
            <person name="Shimokawa T."/>
            <person name="Song J."/>
            <person name="Takazaki Y."/>
            <person name="Terasawa K."/>
            <person name="Tsugane M."/>
            <person name="Tsuji K."/>
            <person name="Ueda S."/>
            <person name="Waki K."/>
            <person name="Yamagata H."/>
            <person name="Yamamoto M."/>
            <person name="Yamamoto S."/>
            <person name="Yamane H."/>
            <person name="Yoshiki S."/>
            <person name="Yoshihara R."/>
            <person name="Yukawa K."/>
            <person name="Zhong H."/>
            <person name="Yano M."/>
            <person name="Yuan Q."/>
            <person name="Ouyang S."/>
            <person name="Liu J."/>
            <person name="Jones K.M."/>
            <person name="Gansberger K."/>
            <person name="Moffat K."/>
            <person name="Hill J."/>
            <person name="Bera J."/>
            <person name="Fadrosh D."/>
            <person name="Jin S."/>
            <person name="Johri S."/>
            <person name="Kim M."/>
            <person name="Overton L."/>
            <person name="Reardon M."/>
            <person name="Tsitrin T."/>
            <person name="Vuong H."/>
            <person name="Weaver B."/>
            <person name="Ciecko A."/>
            <person name="Tallon L."/>
            <person name="Jackson J."/>
            <person name="Pai G."/>
            <person name="Aken S.V."/>
            <person name="Utterback T."/>
            <person name="Reidmuller S."/>
            <person name="Feldblyum T."/>
            <person name="Hsiao J."/>
            <person name="Zismann V."/>
            <person name="Iobst S."/>
            <person name="de Vazeille A.R."/>
            <person name="Buell C.R."/>
            <person name="Ying K."/>
            <person name="Li Y."/>
            <person name="Lu T."/>
            <person name="Huang Y."/>
            <person name="Zhao Q."/>
            <person name="Feng Q."/>
            <person name="Zhang L."/>
            <person name="Zhu J."/>
            <person name="Weng Q."/>
            <person name="Mu J."/>
            <person name="Lu Y."/>
            <person name="Fan D."/>
            <person name="Liu Y."/>
            <person name="Guan J."/>
            <person name="Zhang Y."/>
            <person name="Yu S."/>
            <person name="Liu X."/>
            <person name="Zhang Y."/>
            <person name="Hong G."/>
            <person name="Han B."/>
            <person name="Choisne N."/>
            <person name="Demange N."/>
            <person name="Orjeda G."/>
            <person name="Samain S."/>
            <person name="Cattolico L."/>
            <person name="Pelletier E."/>
            <person name="Couloux A."/>
            <person name="Segurens B."/>
            <person name="Wincker P."/>
            <person name="D'Hont A."/>
            <person name="Scarpelli C."/>
            <person name="Weissenbach J."/>
            <person name="Salanoubat M."/>
            <person name="Quetier F."/>
            <person name="Yu Y."/>
            <person name="Kim H.R."/>
            <person name="Rambo T."/>
            <person name="Currie J."/>
            <person name="Collura K."/>
            <person name="Luo M."/>
            <person name="Yang T."/>
            <person name="Ammiraju J.S.S."/>
            <person name="Engler F."/>
            <person name="Soderlund C."/>
            <person name="Wing R.A."/>
            <person name="Palmer L.E."/>
            <person name="de la Bastide M."/>
            <person name="Spiegel L."/>
            <person name="Nascimento L."/>
            <person name="Zutavern T."/>
            <person name="O'Shaughnessy A."/>
            <person name="Dike S."/>
            <person name="Dedhia N."/>
            <person name="Preston R."/>
            <person name="Balija V."/>
            <person name="McCombie W.R."/>
            <person name="Chow T."/>
            <person name="Chen H."/>
            <person name="Chung M."/>
            <person name="Chen C."/>
            <person name="Shaw J."/>
            <person name="Wu H."/>
            <person name="Hsiao K."/>
            <person name="Chao Y."/>
            <person name="Chu M."/>
            <person name="Cheng C."/>
            <person name="Hour A."/>
            <person name="Lee P."/>
            <person name="Lin S."/>
            <person name="Lin Y."/>
            <person name="Liou J."/>
            <person name="Liu S."/>
            <person name="Hsing Y."/>
            <person name="Raghuvanshi S."/>
            <person name="Mohanty A."/>
            <person name="Bharti A.K."/>
            <person name="Gaur A."/>
            <person name="Gupta V."/>
            <person name="Kumar D."/>
            <person name="Ravi V."/>
            <person name="Vij S."/>
            <person name="Kapur A."/>
            <person name="Khurana P."/>
            <person name="Khurana P."/>
            <person name="Khurana J.P."/>
            <person name="Tyagi A.K."/>
            <person name="Gaikwad K."/>
            <person name="Singh A."/>
            <person name="Dalal V."/>
            <person name="Srivastava S."/>
            <person name="Dixit A."/>
            <person name="Pal A.K."/>
            <person name="Ghazi I.A."/>
            <person name="Yadav M."/>
            <person name="Pandit A."/>
            <person name="Bhargava A."/>
            <person name="Sureshbabu K."/>
            <person name="Batra K."/>
            <person name="Sharma T.R."/>
            <person name="Mohapatra T."/>
            <person name="Singh N.K."/>
            <person name="Messing J."/>
            <person name="Nelson A.B."/>
            <person name="Fuks G."/>
            <person name="Kavchok S."/>
            <person name="Keizer G."/>
            <person name="Linton E."/>
            <person name="Llaca V."/>
            <person name="Song R."/>
            <person name="Tanyolac B."/>
            <person name="Young S."/>
            <person name="Ho-Il K."/>
            <person name="Hahn J.H."/>
            <person name="Sangsakoo G."/>
            <person name="Vanavichit A."/>
            <person name="de Mattos Luiz.A.T."/>
            <person name="Zimmer P.D."/>
            <person name="Malone G."/>
            <person name="Dellagostin O."/>
            <person name="de Oliveira A.C."/>
            <person name="Bevan M."/>
            <person name="Bancroft I."/>
            <person name="Minx P."/>
            <person name="Cordum H."/>
            <person name="Wilson R."/>
            <person name="Cheng Z."/>
            <person name="Jin W."/>
            <person name="Jiang J."/>
            <person name="Leong S.A."/>
            <person name="Iwama H."/>
            <person name="Gojobori T."/>
            <person name="Itoh T."/>
            <person name="Niimura Y."/>
            <person name="Fujii Y."/>
            <person name="Habara T."/>
            <person name="Sakai H."/>
            <person name="Sato Y."/>
            <person name="Wilson G."/>
            <person name="Kumar K."/>
            <person name="McCouch S."/>
            <person name="Juretic N."/>
            <person name="Hoen D."/>
            <person name="Wright S."/>
            <person name="Bruskiewich R."/>
            <person name="Bureau T."/>
            <person name="Miyao A."/>
            <person name="Hirochika H."/>
            <person name="Nishikawa T."/>
            <person name="Kadowaki K."/>
            <person name="Sugiura M."/>
            <person name="Burr B."/>
            <person name="Sasaki T."/>
        </authorList>
    </citation>
    <scope>NUCLEOTIDE SEQUENCE [LARGE SCALE GENOMIC DNA]</scope>
    <source>
        <strain evidence="2">cv. Nipponbare</strain>
    </source>
</reference>
<name>Q69MT9_ORYSJ</name>
<protein>
    <submittedName>
        <fullName evidence="1">Uncharacterized protein</fullName>
    </submittedName>
</protein>
<dbReference type="Proteomes" id="UP000000763">
    <property type="component" value="Chromosome 9"/>
</dbReference>
<organism evidence="1 2">
    <name type="scientific">Oryza sativa subsp. japonica</name>
    <name type="common">Rice</name>
    <dbReference type="NCBI Taxonomy" id="39947"/>
    <lineage>
        <taxon>Eukaryota</taxon>
        <taxon>Viridiplantae</taxon>
        <taxon>Streptophyta</taxon>
        <taxon>Embryophyta</taxon>
        <taxon>Tracheophyta</taxon>
        <taxon>Spermatophyta</taxon>
        <taxon>Magnoliopsida</taxon>
        <taxon>Liliopsida</taxon>
        <taxon>Poales</taxon>
        <taxon>Poaceae</taxon>
        <taxon>BOP clade</taxon>
        <taxon>Oryzoideae</taxon>
        <taxon>Oryzeae</taxon>
        <taxon>Oryzinae</taxon>
        <taxon>Oryza</taxon>
        <taxon>Oryza sativa</taxon>
    </lineage>
</organism>
<accession>Q69MT9</accession>
<sequence length="120" mass="13261">MSRENDSSPLFSIEETDGGKSLVINSLIPSQQFERSAITIIFTWTAAGDTRSICHLCRISRQPHAVCERNILFCLAYKQIRTNNGHFLTLVSSRGYARMTHPSGAGEPICETRALFGSLG</sequence>
<reference evidence="2" key="2">
    <citation type="journal article" date="2008" name="Nucleic Acids Res.">
        <title>The rice annotation project database (RAP-DB): 2008 update.</title>
        <authorList>
            <consortium name="The rice annotation project (RAP)"/>
        </authorList>
    </citation>
    <scope>GENOME REANNOTATION</scope>
    <source>
        <strain evidence="2">cv. Nipponbare</strain>
    </source>
</reference>
<proteinExistence type="predicted"/>
<evidence type="ECO:0000313" key="2">
    <source>
        <dbReference type="Proteomes" id="UP000000763"/>
    </source>
</evidence>
<gene>
    <name evidence="1" type="primary">OSJNBb0034B12.18</name>
</gene>
<dbReference type="EMBL" id="AP005735">
    <property type="protein sequence ID" value="BAD33826.1"/>
    <property type="molecule type" value="Genomic_DNA"/>
</dbReference>